<dbReference type="AlphaFoldDB" id="A0A8B8D654"/>
<evidence type="ECO:0000313" key="7">
    <source>
        <dbReference type="RefSeq" id="XP_022323598.1"/>
    </source>
</evidence>
<dbReference type="InterPro" id="IPR004031">
    <property type="entry name" value="PMP22/EMP/MP20/Claudin"/>
</dbReference>
<dbReference type="GO" id="GO:0016020">
    <property type="term" value="C:membrane"/>
    <property type="evidence" value="ECO:0007669"/>
    <property type="project" value="UniProtKB-SubCell"/>
</dbReference>
<accession>A0A8B8D654</accession>
<dbReference type="Pfam" id="PF00822">
    <property type="entry name" value="PMP22_Claudin"/>
    <property type="match status" value="1"/>
</dbReference>
<name>A0A8B8D654_CRAVI</name>
<keyword evidence="3 5" id="KW-1133">Transmembrane helix</keyword>
<feature type="transmembrane region" description="Helical" evidence="5">
    <location>
        <begin position="77"/>
        <end position="101"/>
    </location>
</feature>
<evidence type="ECO:0000256" key="5">
    <source>
        <dbReference type="SAM" id="Phobius"/>
    </source>
</evidence>
<gene>
    <name evidence="7" type="primary">LOC111124738</name>
</gene>
<dbReference type="GeneID" id="111124738"/>
<dbReference type="KEGG" id="cvn:111124738"/>
<dbReference type="RefSeq" id="XP_022323598.1">
    <property type="nucleotide sequence ID" value="XM_022467890.1"/>
</dbReference>
<protein>
    <submittedName>
        <fullName evidence="7">Uncharacterized protein LOC111124738</fullName>
    </submittedName>
</protein>
<proteinExistence type="predicted"/>
<evidence type="ECO:0000256" key="4">
    <source>
        <dbReference type="ARBA" id="ARBA00023136"/>
    </source>
</evidence>
<keyword evidence="6" id="KW-1185">Reference proteome</keyword>
<organism evidence="6 7">
    <name type="scientific">Crassostrea virginica</name>
    <name type="common">Eastern oyster</name>
    <dbReference type="NCBI Taxonomy" id="6565"/>
    <lineage>
        <taxon>Eukaryota</taxon>
        <taxon>Metazoa</taxon>
        <taxon>Spiralia</taxon>
        <taxon>Lophotrochozoa</taxon>
        <taxon>Mollusca</taxon>
        <taxon>Bivalvia</taxon>
        <taxon>Autobranchia</taxon>
        <taxon>Pteriomorphia</taxon>
        <taxon>Ostreida</taxon>
        <taxon>Ostreoidea</taxon>
        <taxon>Ostreidae</taxon>
        <taxon>Crassostrea</taxon>
    </lineage>
</organism>
<dbReference type="Gene3D" id="1.20.140.150">
    <property type="match status" value="1"/>
</dbReference>
<dbReference type="Proteomes" id="UP000694844">
    <property type="component" value="Chromosome 3"/>
</dbReference>
<reference evidence="7" key="1">
    <citation type="submission" date="2025-08" db="UniProtKB">
        <authorList>
            <consortium name="RefSeq"/>
        </authorList>
    </citation>
    <scope>IDENTIFICATION</scope>
    <source>
        <tissue evidence="7">Whole sample</tissue>
    </source>
</reference>
<evidence type="ECO:0000256" key="3">
    <source>
        <dbReference type="ARBA" id="ARBA00022989"/>
    </source>
</evidence>
<evidence type="ECO:0000256" key="1">
    <source>
        <dbReference type="ARBA" id="ARBA00004141"/>
    </source>
</evidence>
<evidence type="ECO:0000256" key="2">
    <source>
        <dbReference type="ARBA" id="ARBA00022692"/>
    </source>
</evidence>
<sequence>MLMRAANIAYLSFSLIVLCLILHLVVFSVPSWVYYNNGVYSSYFGLWSVCGGMAGRETCTSTVGHPSFSHQGWYQTVQVFECLTLVAIVAAAVCSFVSIFLLRQERVLNIATIILMITSAVFILIASITFGSRVDSIPSTVMLSSYLYVPYGFNIVNGVLCAGAGACMLVYKVEYSS</sequence>
<feature type="transmembrane region" description="Helical" evidence="5">
    <location>
        <begin position="108"/>
        <end position="131"/>
    </location>
</feature>
<keyword evidence="2 5" id="KW-0812">Transmembrane</keyword>
<dbReference type="OrthoDB" id="6135305at2759"/>
<evidence type="ECO:0000313" key="6">
    <source>
        <dbReference type="Proteomes" id="UP000694844"/>
    </source>
</evidence>
<feature type="transmembrane region" description="Helical" evidence="5">
    <location>
        <begin position="12"/>
        <end position="35"/>
    </location>
</feature>
<comment type="subcellular location">
    <subcellularLocation>
        <location evidence="1">Membrane</location>
        <topology evidence="1">Multi-pass membrane protein</topology>
    </subcellularLocation>
</comment>
<keyword evidence="4 5" id="KW-0472">Membrane</keyword>
<feature type="transmembrane region" description="Helical" evidence="5">
    <location>
        <begin position="151"/>
        <end position="171"/>
    </location>
</feature>